<dbReference type="RefSeq" id="WP_154920970.1">
    <property type="nucleotide sequence ID" value="NZ_CABGWH010000001.1"/>
</dbReference>
<dbReference type="InterPro" id="IPR008766">
    <property type="entry name" value="Replication_gene_A-like"/>
</dbReference>
<evidence type="ECO:0000256" key="2">
    <source>
        <dbReference type="ARBA" id="ARBA00009260"/>
    </source>
</evidence>
<comment type="similarity">
    <text evidence="2">Belongs to the phage GPA family.</text>
</comment>
<feature type="region of interest" description="Disordered" evidence="7">
    <location>
        <begin position="1"/>
        <end position="28"/>
    </location>
</feature>
<evidence type="ECO:0000256" key="1">
    <source>
        <dbReference type="ARBA" id="ARBA00003293"/>
    </source>
</evidence>
<keyword evidence="6" id="KW-0378">Hydrolase</keyword>
<dbReference type="GO" id="GO:0016787">
    <property type="term" value="F:hydrolase activity"/>
    <property type="evidence" value="ECO:0007669"/>
    <property type="project" value="UniProtKB-KW"/>
</dbReference>
<dbReference type="GO" id="GO:0004519">
    <property type="term" value="F:endonuclease activity"/>
    <property type="evidence" value="ECO:0007669"/>
    <property type="project" value="UniProtKB-KW"/>
</dbReference>
<proteinExistence type="inferred from homology"/>
<reference evidence="9" key="2">
    <citation type="submission" date="2024-01" db="EMBL/GenBank/DDBJ databases">
        <authorList>
            <person name="Macesic N."/>
        </authorList>
    </citation>
    <scope>NUCLEOTIDE SEQUENCE</scope>
    <source>
        <strain evidence="9">CPO078</strain>
    </source>
</reference>
<evidence type="ECO:0000256" key="6">
    <source>
        <dbReference type="ARBA" id="ARBA00022801"/>
    </source>
</evidence>
<gene>
    <name evidence="9" type="ORF">QAB24_018240</name>
</gene>
<evidence type="ECO:0000313" key="10">
    <source>
        <dbReference type="Proteomes" id="UP001175817"/>
    </source>
</evidence>
<feature type="region of interest" description="Disordered" evidence="7">
    <location>
        <begin position="669"/>
        <end position="700"/>
    </location>
</feature>
<protein>
    <submittedName>
        <fullName evidence="9">Replication endonuclease</fullName>
    </submittedName>
</protein>
<keyword evidence="3" id="KW-0235">DNA replication</keyword>
<sequence length="846" mass="96115">MTDSTALAWSWNAKRQPVNPNTTDEPAQKPSALAVWLALYAQDESEQREQAEALSRAAEEHLFSIAGCDPWLRDELNNALIEKAKRHAELHRADPLTLIRDDVANLPDFLRKPLESRIKYLEKSEDQRHLPVYLNEVVAPSLTRIDAVRANQMSLSFRAMAGRDSLDQLLRLPELNQREVKRLSTLVAAHIDMIFIQLCDEMLTDELASPVVILDHYRRVATEVLRLDVLPPAYEALRSKHNRRNPINYNLIPGALARMRCADWWQRKLWQLRNEWREELLRAACLVHRHASPYVSYDILLQKREQRRKAMDFFRNYDLVNEDGDTLNMEDVVLASASNPAHRRNEMMACVKGLELIAEMRGDCAVFYTITCPSKYHATLMNGKPNPTWDHSTVRKSSDYLVDMFAAFRKAMHKKELRWYGVRVAEPHHDGTVHWHMLCFMRKKHRRTITELLRRFAVREDRAELGNDTGARFKSKLIDPRKGTPASYIAKYVSKNIDGRGLGDTISKETGKTLRDSAEHVTAWASLHRVQQFRFFGIPGRQAYRELRLLAGRARRDLPPVKQKPGKELAPEILAALANARPVINNPSLDAVLAAADVGCFATYITKQGGVLVPRKNYLIHTAYEPTEEPGAYGDHGIRIYGVWSPLTGKENKICTHVHTWKMVKKAPANSGAESAAQGDPVAPWTRGNNCPPDQKSSKKGTVIAITPAEVTVLDEESGPLDASKLPWKERQALFRRIRDELTAPPKAQKPAFAPENSPAVAELYDFAQSLGWDENNLSLLARRLAAGGELSIAGRRYCTHGDGRIYSRKEPISETDPEVNRALRAREIITRFNRIRSKNTERKPE</sequence>
<evidence type="ECO:0000313" key="9">
    <source>
        <dbReference type="EMBL" id="MEC6052441.1"/>
    </source>
</evidence>
<reference evidence="9" key="1">
    <citation type="journal article" date="2023" name="Nat. Commun.">
        <title>Genomic dissection of endemic carbapenem resistance reveals metallo-beta-lactamase dissemination through clonal, plasmid and integron transfer.</title>
        <authorList>
            <person name="Macesic N."/>
            <person name="Hawkey J."/>
            <person name="Vezina B."/>
            <person name="Wisniewski J.A."/>
            <person name="Cottingham H."/>
            <person name="Blakeway L.V."/>
            <person name="Harshegyi T."/>
            <person name="Pragastis K."/>
            <person name="Badoordeen G.Z."/>
            <person name="Dennison A."/>
            <person name="Spelman D.W."/>
            <person name="Jenney A.W.J."/>
            <person name="Peleg A.Y."/>
        </authorList>
    </citation>
    <scope>NUCLEOTIDE SEQUENCE</scope>
    <source>
        <strain evidence="9">CPO078</strain>
    </source>
</reference>
<keyword evidence="4" id="KW-0540">Nuclease</keyword>
<accession>A0AB35WFP6</accession>
<dbReference type="EMBL" id="JARTTH020000001">
    <property type="protein sequence ID" value="MEC6052441.1"/>
    <property type="molecule type" value="Genomic_DNA"/>
</dbReference>
<dbReference type="Pfam" id="PF05840">
    <property type="entry name" value="Phage_GPA"/>
    <property type="match status" value="1"/>
</dbReference>
<dbReference type="AlphaFoldDB" id="A0AB35WFP6"/>
<evidence type="ECO:0000256" key="4">
    <source>
        <dbReference type="ARBA" id="ARBA00022722"/>
    </source>
</evidence>
<evidence type="ECO:0000256" key="5">
    <source>
        <dbReference type="ARBA" id="ARBA00022759"/>
    </source>
</evidence>
<comment type="function">
    <text evidence="1">Possible endonuclease which induces a single-strand cut and initiates DNA replication.</text>
</comment>
<keyword evidence="5 9" id="KW-0255">Endonuclease</keyword>
<evidence type="ECO:0000256" key="3">
    <source>
        <dbReference type="ARBA" id="ARBA00022705"/>
    </source>
</evidence>
<name>A0AB35WFP6_9ENTR</name>
<comment type="caution">
    <text evidence="9">The sequence shown here is derived from an EMBL/GenBank/DDBJ whole genome shotgun (WGS) entry which is preliminary data.</text>
</comment>
<evidence type="ECO:0000256" key="7">
    <source>
        <dbReference type="SAM" id="MobiDB-lite"/>
    </source>
</evidence>
<dbReference type="GO" id="GO:0006260">
    <property type="term" value="P:DNA replication"/>
    <property type="evidence" value="ECO:0007669"/>
    <property type="project" value="UniProtKB-KW"/>
</dbReference>
<evidence type="ECO:0000259" key="8">
    <source>
        <dbReference type="Pfam" id="PF05840"/>
    </source>
</evidence>
<organism evidence="9 10">
    <name type="scientific">Klebsiella michiganensis</name>
    <dbReference type="NCBI Taxonomy" id="1134687"/>
    <lineage>
        <taxon>Bacteria</taxon>
        <taxon>Pseudomonadati</taxon>
        <taxon>Pseudomonadota</taxon>
        <taxon>Gammaproteobacteria</taxon>
        <taxon>Enterobacterales</taxon>
        <taxon>Enterobacteriaceae</taxon>
        <taxon>Klebsiella/Raoultella group</taxon>
        <taxon>Klebsiella</taxon>
    </lineage>
</organism>
<dbReference type="Proteomes" id="UP001175817">
    <property type="component" value="Unassembled WGS sequence"/>
</dbReference>
<feature type="domain" description="Replication gene A protein-like" evidence="8">
    <location>
        <begin position="179"/>
        <end position="500"/>
    </location>
</feature>